<reference evidence="1" key="1">
    <citation type="submission" date="2021-02" db="EMBL/GenBank/DDBJ databases">
        <authorList>
            <person name="Nowell W R."/>
        </authorList>
    </citation>
    <scope>NUCLEOTIDE SEQUENCE</scope>
</reference>
<evidence type="ECO:0000313" key="1">
    <source>
        <dbReference type="EMBL" id="CAF4873792.1"/>
    </source>
</evidence>
<dbReference type="AlphaFoldDB" id="A0A821TDQ4"/>
<dbReference type="GO" id="GO:0003676">
    <property type="term" value="F:nucleic acid binding"/>
    <property type="evidence" value="ECO:0007669"/>
    <property type="project" value="InterPro"/>
</dbReference>
<accession>A0A821TDQ4</accession>
<sequence>MELDISERSVRRILKNDLGLHPYKKVVEPLLSDDQKIKRKKFANWIRTNFRKEEIMRILFSDEKFFDIDGVYNSQNDRVWAIDRADADKNGGIKQKRKFPQKDGAKPHSHYLTQQWCRDNFPSFIGKDRWPPNSPDLSPLDYSIWDELVNTINWNKVQSKTTLIQQLKSSFKNIRESVVFESCASFTNRLYHLCQNDGNYLR</sequence>
<proteinExistence type="predicted"/>
<dbReference type="Proteomes" id="UP000663848">
    <property type="component" value="Unassembled WGS sequence"/>
</dbReference>
<gene>
    <name evidence="1" type="ORF">QYT958_LOCUS28845</name>
</gene>
<dbReference type="EMBL" id="CAJOBR010008087">
    <property type="protein sequence ID" value="CAF4873792.1"/>
    <property type="molecule type" value="Genomic_DNA"/>
</dbReference>
<evidence type="ECO:0000313" key="2">
    <source>
        <dbReference type="Proteomes" id="UP000663848"/>
    </source>
</evidence>
<dbReference type="PANTHER" id="PTHR46068">
    <property type="entry name" value="PROTEIN CBG27172"/>
    <property type="match status" value="1"/>
</dbReference>
<dbReference type="Gene3D" id="3.30.420.10">
    <property type="entry name" value="Ribonuclease H-like superfamily/Ribonuclease H"/>
    <property type="match status" value="1"/>
</dbReference>
<dbReference type="PANTHER" id="PTHR46068:SF1">
    <property type="entry name" value="TRANSPOSASE IS30-LIKE HTH DOMAIN-CONTAINING PROTEIN"/>
    <property type="match status" value="1"/>
</dbReference>
<comment type="caution">
    <text evidence="1">The sequence shown here is derived from an EMBL/GenBank/DDBJ whole genome shotgun (WGS) entry which is preliminary data.</text>
</comment>
<organism evidence="1 2">
    <name type="scientific">Rotaria socialis</name>
    <dbReference type="NCBI Taxonomy" id="392032"/>
    <lineage>
        <taxon>Eukaryota</taxon>
        <taxon>Metazoa</taxon>
        <taxon>Spiralia</taxon>
        <taxon>Gnathifera</taxon>
        <taxon>Rotifera</taxon>
        <taxon>Eurotatoria</taxon>
        <taxon>Bdelloidea</taxon>
        <taxon>Philodinida</taxon>
        <taxon>Philodinidae</taxon>
        <taxon>Rotaria</taxon>
    </lineage>
</organism>
<dbReference type="InterPro" id="IPR036397">
    <property type="entry name" value="RNaseH_sf"/>
</dbReference>
<protein>
    <recommendedName>
        <fullName evidence="3">Transposase</fullName>
    </recommendedName>
</protein>
<evidence type="ECO:0008006" key="3">
    <source>
        <dbReference type="Google" id="ProtNLM"/>
    </source>
</evidence>
<name>A0A821TDQ4_9BILA</name>